<reference evidence="12" key="1">
    <citation type="submission" date="2016-11" db="UniProtKB">
        <authorList>
            <consortium name="WormBaseParasite"/>
        </authorList>
    </citation>
    <scope>IDENTIFICATION</scope>
</reference>
<keyword evidence="4 6" id="KW-0472">Membrane</keyword>
<dbReference type="AlphaFoldDB" id="A0A1I7SS30"/>
<evidence type="ECO:0000256" key="5">
    <source>
        <dbReference type="SAM" id="MobiDB-lite"/>
    </source>
</evidence>
<evidence type="ECO:0000313" key="9">
    <source>
        <dbReference type="EMBL" id="CAG9105745.1"/>
    </source>
</evidence>
<evidence type="ECO:0000256" key="2">
    <source>
        <dbReference type="ARBA" id="ARBA00022692"/>
    </source>
</evidence>
<dbReference type="OrthoDB" id="10011262at2759"/>
<sequence>MSVDVVLMVYIFPVLFVIGVVGNAINLLVLLDKRMRSKTNTLLSVMALADIFFLVFMMVHSLMYHNDLMAAYASLRRFFVYAAPHISGIINMLSFISAWTIVLVSVERMTAVMFPLRARSFWTYHTLKILVTVLVTTSFLITMHSHITHQVTVIHKNITLPSPEDSTPTIVQRKVLRSMLRTGMESYWRISTIATAVFIVFLPVIIVIITNSLVFCALRAQNDSILATSSYQKVRSKRSEDSMNSVSSMDRHGSLSRKPSRNTYCTNTTSTPVNGTINDSAPSPITNNNRHYSMPESARYQNQPDRKIHDNINSTKSNPERSMSCLPTDDKTHYSTIHFPTQIPQGEYQPILEQKERKIEHKSSTGTSNTRNQRRATLIVFIIACTFTISQTPSALVHIGEICWPWIGMNPAFKTAATLSNSLVAAGKTMNLFLFCMWSAHFRRNLKRILSSKLPTLYAFIQKLTQVSKVVGQFPSKKKEKPKFDQKQIITVHPPQAMKRFSTPILEKSKQQNEECQAITQNQGFV</sequence>
<dbReference type="PANTHER" id="PTHR46895">
    <property type="entry name" value="PROTEIN CBG20548-RELATED"/>
    <property type="match status" value="1"/>
</dbReference>
<keyword evidence="3 6" id="KW-1133">Transmembrane helix</keyword>
<feature type="transmembrane region" description="Helical" evidence="6">
    <location>
        <begin position="127"/>
        <end position="147"/>
    </location>
</feature>
<feature type="transmembrane region" description="Helical" evidence="6">
    <location>
        <begin position="187"/>
        <end position="209"/>
    </location>
</feature>
<name>A0A1I7SS30_BURXY</name>
<dbReference type="Proteomes" id="UP000582659">
    <property type="component" value="Unassembled WGS sequence"/>
</dbReference>
<evidence type="ECO:0000313" key="11">
    <source>
        <dbReference type="Proteomes" id="UP000659654"/>
    </source>
</evidence>
<dbReference type="Proteomes" id="UP000659654">
    <property type="component" value="Unassembled WGS sequence"/>
</dbReference>
<feature type="compositionally biased region" description="Polar residues" evidence="5">
    <location>
        <begin position="261"/>
        <end position="285"/>
    </location>
</feature>
<dbReference type="CDD" id="cd14978">
    <property type="entry name" value="7tmA_FMRFamide_R-like"/>
    <property type="match status" value="1"/>
</dbReference>
<dbReference type="eggNOG" id="ENOG502RAXV">
    <property type="taxonomic scope" value="Eukaryota"/>
</dbReference>
<reference evidence="9" key="2">
    <citation type="submission" date="2020-08" db="EMBL/GenBank/DDBJ databases">
        <authorList>
            <person name="Kikuchi T."/>
        </authorList>
    </citation>
    <scope>NUCLEOTIDE SEQUENCE</scope>
    <source>
        <strain evidence="8">Ka4C1</strain>
    </source>
</reference>
<evidence type="ECO:0000256" key="1">
    <source>
        <dbReference type="ARBA" id="ARBA00004370"/>
    </source>
</evidence>
<evidence type="ECO:0000256" key="4">
    <source>
        <dbReference type="ARBA" id="ARBA00023136"/>
    </source>
</evidence>
<feature type="region of interest" description="Disordered" evidence="5">
    <location>
        <begin position="234"/>
        <end position="285"/>
    </location>
</feature>
<dbReference type="SUPFAM" id="SSF81321">
    <property type="entry name" value="Family A G protein-coupled receptor-like"/>
    <property type="match status" value="1"/>
</dbReference>
<dbReference type="PANTHER" id="PTHR46895:SF1">
    <property type="entry name" value="G-PROTEIN COUPLED RECEPTORS FAMILY 1 PROFILE DOMAIN-CONTAINING PROTEIN"/>
    <property type="match status" value="1"/>
</dbReference>
<keyword evidence="11" id="KW-1185">Reference proteome</keyword>
<dbReference type="PROSITE" id="PS50262">
    <property type="entry name" value="G_PROTEIN_RECEP_F1_2"/>
    <property type="match status" value="1"/>
</dbReference>
<feature type="transmembrane region" description="Helical" evidence="6">
    <location>
        <begin position="419"/>
        <end position="440"/>
    </location>
</feature>
<protein>
    <submittedName>
        <fullName evidence="8">(pine wood nematode) hypothetical protein</fullName>
    </submittedName>
    <submittedName>
        <fullName evidence="12">G_PROTEIN_RECEP_F1_2 domain-containing protein</fullName>
    </submittedName>
</protein>
<feature type="transmembrane region" description="Helical" evidence="6">
    <location>
        <begin position="6"/>
        <end position="30"/>
    </location>
</feature>
<evidence type="ECO:0000313" key="12">
    <source>
        <dbReference type="WBParaSite" id="BXY_1584700.1"/>
    </source>
</evidence>
<dbReference type="GO" id="GO:0004930">
    <property type="term" value="F:G protein-coupled receptor activity"/>
    <property type="evidence" value="ECO:0007669"/>
    <property type="project" value="InterPro"/>
</dbReference>
<feature type="transmembrane region" description="Helical" evidence="6">
    <location>
        <begin position="378"/>
        <end position="399"/>
    </location>
</feature>
<dbReference type="SMART" id="SM01381">
    <property type="entry name" value="7TM_GPCR_Srsx"/>
    <property type="match status" value="1"/>
</dbReference>
<dbReference type="Proteomes" id="UP000095284">
    <property type="component" value="Unplaced"/>
</dbReference>
<dbReference type="Gene3D" id="1.20.1070.10">
    <property type="entry name" value="Rhodopsin 7-helix transmembrane proteins"/>
    <property type="match status" value="2"/>
</dbReference>
<feature type="transmembrane region" description="Helical" evidence="6">
    <location>
        <begin position="83"/>
        <end position="106"/>
    </location>
</feature>
<gene>
    <name evidence="8" type="ORF">BXYJ_LOCUS5968</name>
</gene>
<dbReference type="InterPro" id="IPR000276">
    <property type="entry name" value="GPCR_Rhodpsn"/>
</dbReference>
<organism evidence="10 12">
    <name type="scientific">Bursaphelenchus xylophilus</name>
    <name type="common">Pinewood nematode worm</name>
    <name type="synonym">Aphelenchoides xylophilus</name>
    <dbReference type="NCBI Taxonomy" id="6326"/>
    <lineage>
        <taxon>Eukaryota</taxon>
        <taxon>Metazoa</taxon>
        <taxon>Ecdysozoa</taxon>
        <taxon>Nematoda</taxon>
        <taxon>Chromadorea</taxon>
        <taxon>Rhabditida</taxon>
        <taxon>Tylenchina</taxon>
        <taxon>Tylenchomorpha</taxon>
        <taxon>Aphelenchoidea</taxon>
        <taxon>Aphelenchoididae</taxon>
        <taxon>Bursaphelenchus</taxon>
    </lineage>
</organism>
<evidence type="ECO:0000256" key="6">
    <source>
        <dbReference type="SAM" id="Phobius"/>
    </source>
</evidence>
<evidence type="ECO:0000313" key="8">
    <source>
        <dbReference type="EMBL" id="CAD5220017.1"/>
    </source>
</evidence>
<dbReference type="PRINTS" id="PR00237">
    <property type="entry name" value="GPCRRHODOPSN"/>
</dbReference>
<dbReference type="InterPro" id="IPR017452">
    <property type="entry name" value="GPCR_Rhodpsn_7TM"/>
</dbReference>
<dbReference type="EMBL" id="CAJFCV020000003">
    <property type="protein sequence ID" value="CAG9105745.1"/>
    <property type="molecule type" value="Genomic_DNA"/>
</dbReference>
<comment type="subcellular location">
    <subcellularLocation>
        <location evidence="1">Membrane</location>
    </subcellularLocation>
</comment>
<evidence type="ECO:0000256" key="3">
    <source>
        <dbReference type="ARBA" id="ARBA00022989"/>
    </source>
</evidence>
<dbReference type="Pfam" id="PF00001">
    <property type="entry name" value="7tm_1"/>
    <property type="match status" value="1"/>
</dbReference>
<accession>A0A1I7SS30</accession>
<dbReference type="EMBL" id="CAJFDI010000003">
    <property type="protein sequence ID" value="CAD5220017.1"/>
    <property type="molecule type" value="Genomic_DNA"/>
</dbReference>
<proteinExistence type="predicted"/>
<evidence type="ECO:0000259" key="7">
    <source>
        <dbReference type="PROSITE" id="PS50262"/>
    </source>
</evidence>
<feature type="domain" description="G-protein coupled receptors family 1 profile" evidence="7">
    <location>
        <begin position="22"/>
        <end position="435"/>
    </location>
</feature>
<dbReference type="GO" id="GO:0016020">
    <property type="term" value="C:membrane"/>
    <property type="evidence" value="ECO:0007669"/>
    <property type="project" value="UniProtKB-SubCell"/>
</dbReference>
<evidence type="ECO:0000313" key="10">
    <source>
        <dbReference type="Proteomes" id="UP000095284"/>
    </source>
</evidence>
<feature type="transmembrane region" description="Helical" evidence="6">
    <location>
        <begin position="42"/>
        <end position="63"/>
    </location>
</feature>
<keyword evidence="2 6" id="KW-0812">Transmembrane</keyword>
<dbReference type="WBParaSite" id="BXY_1584700.1">
    <property type="protein sequence ID" value="BXY_1584700.1"/>
    <property type="gene ID" value="BXY_1584700"/>
</dbReference>